<evidence type="ECO:0000256" key="6">
    <source>
        <dbReference type="ARBA" id="ARBA00023027"/>
    </source>
</evidence>
<dbReference type="SUPFAM" id="SSF51735">
    <property type="entry name" value="NAD(P)-binding Rossmann-fold domains"/>
    <property type="match status" value="1"/>
</dbReference>
<dbReference type="GO" id="GO:0005739">
    <property type="term" value="C:mitochondrion"/>
    <property type="evidence" value="ECO:0007669"/>
    <property type="project" value="TreeGrafter"/>
</dbReference>
<evidence type="ECO:0000256" key="9">
    <source>
        <dbReference type="PIRSR" id="PIRSR000106-1"/>
    </source>
</evidence>
<feature type="binding site" evidence="11">
    <location>
        <position position="308"/>
    </location>
    <ligand>
        <name>a divalent metal cation</name>
        <dbReference type="ChEBI" id="CHEBI:60240"/>
    </ligand>
</feature>
<dbReference type="FunFam" id="3.40.50.720:FF:000055">
    <property type="entry name" value="NAD-dependent malic enzyme"/>
    <property type="match status" value="1"/>
</dbReference>
<dbReference type="OrthoDB" id="5365701at2759"/>
<evidence type="ECO:0000256" key="11">
    <source>
        <dbReference type="PIRSR" id="PIRSR000106-3"/>
    </source>
</evidence>
<evidence type="ECO:0000256" key="8">
    <source>
        <dbReference type="ARBA" id="ARBA00052591"/>
    </source>
</evidence>
<dbReference type="GO" id="GO:0006108">
    <property type="term" value="P:malate metabolic process"/>
    <property type="evidence" value="ECO:0007669"/>
    <property type="project" value="TreeGrafter"/>
</dbReference>
<feature type="region of interest" description="Disordered" evidence="12">
    <location>
        <begin position="52"/>
        <end position="75"/>
    </location>
</feature>
<dbReference type="Proteomes" id="UP001150941">
    <property type="component" value="Unassembled WGS sequence"/>
</dbReference>
<dbReference type="InterPro" id="IPR037062">
    <property type="entry name" value="Malic_N_dom_sf"/>
</dbReference>
<dbReference type="SMART" id="SM01274">
    <property type="entry name" value="malic"/>
    <property type="match status" value="1"/>
</dbReference>
<dbReference type="SMART" id="SM00919">
    <property type="entry name" value="Malic_M"/>
    <property type="match status" value="1"/>
</dbReference>
<dbReference type="NCBIfam" id="NF010052">
    <property type="entry name" value="PRK13529.1"/>
    <property type="match status" value="1"/>
</dbReference>
<evidence type="ECO:0000259" key="13">
    <source>
        <dbReference type="SMART" id="SM00919"/>
    </source>
</evidence>
<dbReference type="InterPro" id="IPR046346">
    <property type="entry name" value="Aminoacid_DH-like_N_sf"/>
</dbReference>
<dbReference type="PANTHER" id="PTHR23406:SF34">
    <property type="entry name" value="NAD-DEPENDENT MALIC ENZYME, MITOCHONDRIAL"/>
    <property type="match status" value="1"/>
</dbReference>
<dbReference type="PANTHER" id="PTHR23406">
    <property type="entry name" value="MALIC ENZYME-RELATED"/>
    <property type="match status" value="1"/>
</dbReference>
<evidence type="ECO:0000256" key="10">
    <source>
        <dbReference type="PIRSR" id="PIRSR000106-2"/>
    </source>
</evidence>
<keyword evidence="16" id="KW-1185">Reference proteome</keyword>
<dbReference type="GO" id="GO:0004471">
    <property type="term" value="F:malate dehydrogenase (decarboxylating) (NAD+) activity"/>
    <property type="evidence" value="ECO:0007669"/>
    <property type="project" value="TreeGrafter"/>
</dbReference>
<evidence type="ECO:0000313" key="16">
    <source>
        <dbReference type="Proteomes" id="UP001150941"/>
    </source>
</evidence>
<dbReference type="PRINTS" id="PR00072">
    <property type="entry name" value="MALOXRDTASE"/>
</dbReference>
<feature type="domain" description="Malic enzyme NAD-binding" evidence="13">
    <location>
        <begin position="332"/>
        <end position="591"/>
    </location>
</feature>
<reference evidence="15" key="2">
    <citation type="journal article" date="2023" name="IMA Fungus">
        <title>Comparative genomic study of the Penicillium genus elucidates a diverse pangenome and 15 lateral gene transfer events.</title>
        <authorList>
            <person name="Petersen C."/>
            <person name="Sorensen T."/>
            <person name="Nielsen M.R."/>
            <person name="Sondergaard T.E."/>
            <person name="Sorensen J.L."/>
            <person name="Fitzpatrick D.A."/>
            <person name="Frisvad J.C."/>
            <person name="Nielsen K.L."/>
        </authorList>
    </citation>
    <scope>NUCLEOTIDE SEQUENCE</scope>
    <source>
        <strain evidence="15">IBT 19713</strain>
    </source>
</reference>
<evidence type="ECO:0000256" key="1">
    <source>
        <dbReference type="ARBA" id="ARBA00001936"/>
    </source>
</evidence>
<dbReference type="GeneID" id="83197533"/>
<dbReference type="EMBL" id="JAPQKS010000002">
    <property type="protein sequence ID" value="KAJ5245950.1"/>
    <property type="molecule type" value="Genomic_DNA"/>
</dbReference>
<dbReference type="Gene3D" id="3.40.50.10380">
    <property type="entry name" value="Malic enzyme, N-terminal domain"/>
    <property type="match status" value="1"/>
</dbReference>
<comment type="catalytic activity">
    <reaction evidence="8">
        <text>(S)-malate + NAD(+) = pyruvate + CO2 + NADH</text>
        <dbReference type="Rhea" id="RHEA:12653"/>
        <dbReference type="ChEBI" id="CHEBI:15361"/>
        <dbReference type="ChEBI" id="CHEBI:15589"/>
        <dbReference type="ChEBI" id="CHEBI:16526"/>
        <dbReference type="ChEBI" id="CHEBI:57540"/>
        <dbReference type="ChEBI" id="CHEBI:57945"/>
        <dbReference type="EC" id="1.1.1.38"/>
    </reaction>
</comment>
<dbReference type="SUPFAM" id="SSF53223">
    <property type="entry name" value="Aminoacid dehydrogenase-like, N-terminal domain"/>
    <property type="match status" value="1"/>
</dbReference>
<dbReference type="PIRSF" id="PIRSF000106">
    <property type="entry name" value="ME"/>
    <property type="match status" value="1"/>
</dbReference>
<dbReference type="FunFam" id="3.40.50.10380:FF:000001">
    <property type="entry name" value="NAD-dependent malic enzyme"/>
    <property type="match status" value="1"/>
</dbReference>
<keyword evidence="5" id="KW-0560">Oxidoreductase</keyword>
<feature type="binding site" evidence="10">
    <location>
        <position position="477"/>
    </location>
    <ligand>
        <name>(S)-malate</name>
        <dbReference type="ChEBI" id="CHEBI:15589"/>
    </ligand>
</feature>
<protein>
    <recommendedName>
        <fullName evidence="3">malate dehydrogenase (oxaloacetate-decarboxylating)</fullName>
        <ecNumber evidence="3">1.1.1.38</ecNumber>
    </recommendedName>
</protein>
<evidence type="ECO:0000259" key="14">
    <source>
        <dbReference type="SMART" id="SM01274"/>
    </source>
</evidence>
<dbReference type="EC" id="1.1.1.38" evidence="3"/>
<dbReference type="Pfam" id="PF03949">
    <property type="entry name" value="Malic_M"/>
    <property type="match status" value="1"/>
</dbReference>
<dbReference type="InterPro" id="IPR036291">
    <property type="entry name" value="NAD(P)-bd_dom_sf"/>
</dbReference>
<name>A0A9W9TWA7_9EURO</name>
<feature type="compositionally biased region" description="Polar residues" evidence="12">
    <location>
        <begin position="58"/>
        <end position="67"/>
    </location>
</feature>
<organism evidence="15 16">
    <name type="scientific">Penicillium chermesinum</name>
    <dbReference type="NCBI Taxonomy" id="63820"/>
    <lineage>
        <taxon>Eukaryota</taxon>
        <taxon>Fungi</taxon>
        <taxon>Dikarya</taxon>
        <taxon>Ascomycota</taxon>
        <taxon>Pezizomycotina</taxon>
        <taxon>Eurotiomycetes</taxon>
        <taxon>Eurotiomycetidae</taxon>
        <taxon>Eurotiales</taxon>
        <taxon>Aspergillaceae</taxon>
        <taxon>Penicillium</taxon>
    </lineage>
</organism>
<feature type="active site" description="Proton donor" evidence="9">
    <location>
        <position position="164"/>
    </location>
</feature>
<evidence type="ECO:0000256" key="2">
    <source>
        <dbReference type="ARBA" id="ARBA00008785"/>
    </source>
</evidence>
<dbReference type="RefSeq" id="XP_058333371.1">
    <property type="nucleotide sequence ID" value="XM_058470230.1"/>
</dbReference>
<feature type="active site" description="Proton acceptor" evidence="9">
    <location>
        <position position="236"/>
    </location>
</feature>
<feature type="domain" description="Malic enzyme N-terminal" evidence="14">
    <location>
        <begin position="141"/>
        <end position="322"/>
    </location>
</feature>
<accession>A0A9W9TWA7</accession>
<evidence type="ECO:0000313" key="15">
    <source>
        <dbReference type="EMBL" id="KAJ5245950.1"/>
    </source>
</evidence>
<reference evidence="15" key="1">
    <citation type="submission" date="2022-11" db="EMBL/GenBank/DDBJ databases">
        <authorList>
            <person name="Petersen C."/>
        </authorList>
    </citation>
    <scope>NUCLEOTIDE SEQUENCE</scope>
    <source>
        <strain evidence="15">IBT 19713</strain>
    </source>
</reference>
<dbReference type="GO" id="GO:0051287">
    <property type="term" value="F:NAD binding"/>
    <property type="evidence" value="ECO:0007669"/>
    <property type="project" value="InterPro"/>
</dbReference>
<evidence type="ECO:0000256" key="3">
    <source>
        <dbReference type="ARBA" id="ARBA00013003"/>
    </source>
</evidence>
<dbReference type="InterPro" id="IPR012301">
    <property type="entry name" value="Malic_N_dom"/>
</dbReference>
<feature type="binding site" evidence="11">
    <location>
        <position position="331"/>
    </location>
    <ligand>
        <name>a divalent metal cation</name>
        <dbReference type="ChEBI" id="CHEBI:60240"/>
    </ligand>
</feature>
<evidence type="ECO:0000256" key="5">
    <source>
        <dbReference type="ARBA" id="ARBA00023002"/>
    </source>
</evidence>
<dbReference type="Gene3D" id="3.40.50.720">
    <property type="entry name" value="NAD(P)-binding Rossmann-like Domain"/>
    <property type="match status" value="1"/>
</dbReference>
<dbReference type="GO" id="GO:0046872">
    <property type="term" value="F:metal ion binding"/>
    <property type="evidence" value="ECO:0007669"/>
    <property type="project" value="UniProtKB-KW"/>
</dbReference>
<feature type="binding site" evidence="11">
    <location>
        <position position="307"/>
    </location>
    <ligand>
        <name>a divalent metal cation</name>
        <dbReference type="ChEBI" id="CHEBI:60240"/>
    </ligand>
</feature>
<dbReference type="InterPro" id="IPR001891">
    <property type="entry name" value="Malic_OxRdtase"/>
</dbReference>
<comment type="similarity">
    <text evidence="2">Belongs to the malic enzymes family.</text>
</comment>
<comment type="caution">
    <text evidence="15">The sequence shown here is derived from an EMBL/GenBank/DDBJ whole genome shotgun (WGS) entry which is preliminary data.</text>
</comment>
<evidence type="ECO:0000256" key="7">
    <source>
        <dbReference type="ARBA" id="ARBA00050168"/>
    </source>
</evidence>
<keyword evidence="6" id="KW-0520">NAD</keyword>
<dbReference type="GO" id="GO:0005829">
    <property type="term" value="C:cytosol"/>
    <property type="evidence" value="ECO:0007669"/>
    <property type="project" value="TreeGrafter"/>
</dbReference>
<proteinExistence type="inferred from homology"/>
<feature type="binding site" evidence="10">
    <location>
        <position position="522"/>
    </location>
    <ligand>
        <name>(S)-malate</name>
        <dbReference type="ChEBI" id="CHEBI:15589"/>
    </ligand>
</feature>
<dbReference type="AlphaFoldDB" id="A0A9W9TWA7"/>
<comment type="catalytic activity">
    <reaction evidence="7">
        <text>oxaloacetate + H(+) = pyruvate + CO2</text>
        <dbReference type="Rhea" id="RHEA:15641"/>
        <dbReference type="ChEBI" id="CHEBI:15361"/>
        <dbReference type="ChEBI" id="CHEBI:15378"/>
        <dbReference type="ChEBI" id="CHEBI:16452"/>
        <dbReference type="ChEBI" id="CHEBI:16526"/>
        <dbReference type="EC" id="1.1.1.38"/>
    </reaction>
</comment>
<sequence length="628" mass="69371">MPSSAAAILANSPGGSRLKANSAPPGVDELDHYAVYMPGSWIRLYSADRPSYSLAPPDTTTRETVSSPLKRGYERPPIQPLAQGRYWSESMLLNYERREFGLRGLLPSNIQTLDQQVKRAYQQYQSKQTDINKNTFMTSLKMQNEPLYYKTLLMHLKEMLPVIYTPTEGTAIENYSRVFRRPEGIFLTINQPEEIEASLGQAASPEDIDIVAVSDGEQILGIGDQGVGGILISIAKLVLYTTCAGIHPSRTLPVVLDCGTNNQNLLNDDFYLGYKHPRVRGEQYDAFVDNFVQAARKRFPNAFIHFEDFGVHNARRILDRYMSSIPCFNDDVQGTGCVTLAAITAAARASKVNVGDLRCLMYGAGTAGVGIADQISDAIALNSGKSKEDAKKQIYCIDKDGLILQSMEGSLNPAQKGYARPDKEWQDTNTKSLLDVVKQVKPHVLIGTSTQPKAFTKEVVQEMSKHVDRPIIFPLSNPTRLHEATPKDLFEWTDGRVLTATGSPFDPVETKDGKQREIAECNNSVVFPGIGLGAVLSRAKLITTAMLVEATKALADQAPALKDPDAALLPDVEDVREVSLKVAAAVIKQAVKEGLAQEKDIPNEKEDLEEWIRVQMWKAEYRPLKKVA</sequence>
<evidence type="ECO:0000256" key="12">
    <source>
        <dbReference type="SAM" id="MobiDB-lite"/>
    </source>
</evidence>
<evidence type="ECO:0000256" key="4">
    <source>
        <dbReference type="ARBA" id="ARBA00022723"/>
    </source>
</evidence>
<gene>
    <name evidence="15" type="ORF">N7468_000933</name>
</gene>
<dbReference type="InterPro" id="IPR012302">
    <property type="entry name" value="Malic_NAD-bd"/>
</dbReference>
<comment type="cofactor">
    <cofactor evidence="1">
        <name>Mn(2+)</name>
        <dbReference type="ChEBI" id="CHEBI:29035"/>
    </cofactor>
</comment>
<dbReference type="Pfam" id="PF00390">
    <property type="entry name" value="malic"/>
    <property type="match status" value="1"/>
</dbReference>
<dbReference type="CDD" id="cd05312">
    <property type="entry name" value="NAD_bind_1_malic_enz"/>
    <property type="match status" value="1"/>
</dbReference>
<keyword evidence="4 11" id="KW-0479">Metal-binding</keyword>
<comment type="cofactor">
    <cofactor evidence="11">
        <name>Mg(2+)</name>
        <dbReference type="ChEBI" id="CHEBI:18420"/>
    </cofactor>
    <cofactor evidence="11">
        <name>Mn(2+)</name>
        <dbReference type="ChEBI" id="CHEBI:29035"/>
    </cofactor>
    <text evidence="11">Divalent metal cations. Prefers magnesium or manganese.</text>
</comment>